<dbReference type="GO" id="GO:0006865">
    <property type="term" value="P:amino acid transport"/>
    <property type="evidence" value="ECO:0007669"/>
    <property type="project" value="UniProtKB-KW"/>
</dbReference>
<reference evidence="8" key="1">
    <citation type="submission" date="2011-07" db="EMBL/GenBank/DDBJ databases">
        <title>Complete genome sequence of Acetobacterium woodii.</title>
        <authorList>
            <person name="Poehlein A."/>
            <person name="Schmidt S."/>
            <person name="Kaster A.-K."/>
            <person name="Goenrich M."/>
            <person name="Vollmers J."/>
            <person name="Thuermer A."/>
            <person name="Gottschalk G."/>
            <person name="Thauer R.K."/>
            <person name="Daniel R."/>
            <person name="Mueller V."/>
        </authorList>
    </citation>
    <scope>NUCLEOTIDE SEQUENCE [LARGE SCALE GENOMIC DNA]</scope>
    <source>
        <strain evidence="8">ATCC 29683 / DSM 1030 / JCM 2381 / KCTC 1655 / WB1</strain>
    </source>
</reference>
<dbReference type="InterPro" id="IPR028081">
    <property type="entry name" value="Leu-bd"/>
</dbReference>
<dbReference type="PANTHER" id="PTHR30483">
    <property type="entry name" value="LEUCINE-SPECIFIC-BINDING PROTEIN"/>
    <property type="match status" value="1"/>
</dbReference>
<dbReference type="eggNOG" id="COG0683">
    <property type="taxonomic scope" value="Bacteria"/>
</dbReference>
<protein>
    <submittedName>
        <fullName evidence="7">Extracellular ligand-binding receptor</fullName>
    </submittedName>
</protein>
<evidence type="ECO:0000256" key="3">
    <source>
        <dbReference type="ARBA" id="ARBA00022729"/>
    </source>
</evidence>
<feature type="domain" description="Leucine-binding protein" evidence="6">
    <location>
        <begin position="28"/>
        <end position="367"/>
    </location>
</feature>
<dbReference type="Proteomes" id="UP000007177">
    <property type="component" value="Chromosome"/>
</dbReference>
<dbReference type="Gene3D" id="3.40.50.2300">
    <property type="match status" value="2"/>
</dbReference>
<dbReference type="PROSITE" id="PS51257">
    <property type="entry name" value="PROKAR_LIPOPROTEIN"/>
    <property type="match status" value="1"/>
</dbReference>
<dbReference type="HOGENOM" id="CLU_027128_6_3_9"/>
<dbReference type="KEGG" id="awo:Awo_c15530"/>
<keyword evidence="4" id="KW-0029">Amino-acid transport</keyword>
<dbReference type="EMBL" id="CP002987">
    <property type="protein sequence ID" value="AFA48335.1"/>
    <property type="molecule type" value="Genomic_DNA"/>
</dbReference>
<keyword evidence="5" id="KW-0472">Membrane</keyword>
<dbReference type="AlphaFoldDB" id="H6LGK7"/>
<dbReference type="InterPro" id="IPR000709">
    <property type="entry name" value="Leu_Ile_Val-bd"/>
</dbReference>
<sequence length="373" mass="40954">MDVKKIIFFAILVVSAIIVITACFPKKTVTIGFSAGLTGSTSDMGVNGRNGLMMAVNEVNAAGGVNNRQVEVIIKDDQNNPETALAVDQELYEEGVSFIIGHMTSNMAELSLPFVNDNDLLMISPTMSSYELVNQDDHFISVVSSNDVEAAFIAKIILEKGGKNVAVIYESQNGSYTNTIKSFIGSDLAEKGGQIIYQEAFQGGNNPPYLEIANRVSSMQPDSIVILASSFDAAMFCQQFYKSGSQVPLYLSLWAMNNDLILQGGDAVEGVQIPSLIDTQSQKPEYVNFKESYLKQYGSAPTFAAIYAYEAAKILFETMETKNSFDPEIIKEAIIKKSTYRGLQDEITIDENGDAKRSLYHYLIKDGQFEKVD</sequence>
<reference evidence="7 8" key="2">
    <citation type="journal article" date="2012" name="PLoS ONE">
        <title>An ancient pathway combining carbon dioxide fixation with the generation and utilization of a sodium ion gradient for ATP synthesis.</title>
        <authorList>
            <person name="Poehlein A."/>
            <person name="Schmidt S."/>
            <person name="Kaster A.K."/>
            <person name="Goenrich M."/>
            <person name="Vollmers J."/>
            <person name="Thurmer A."/>
            <person name="Bertsch J."/>
            <person name="Schuchmann K."/>
            <person name="Voigt B."/>
            <person name="Hecker M."/>
            <person name="Daniel R."/>
            <person name="Thauer R.K."/>
            <person name="Gottschalk G."/>
            <person name="Muller V."/>
        </authorList>
    </citation>
    <scope>NUCLEOTIDE SEQUENCE [LARGE SCALE GENOMIC DNA]</scope>
    <source>
        <strain evidence="8">ATCC 29683 / DSM 1030 / JCM 2381 / KCTC 1655 / WB1</strain>
    </source>
</reference>
<keyword evidence="8" id="KW-1185">Reference proteome</keyword>
<dbReference type="PANTHER" id="PTHR30483:SF6">
    <property type="entry name" value="PERIPLASMIC BINDING PROTEIN OF ABC TRANSPORTER FOR NATURAL AMINO ACIDS"/>
    <property type="match status" value="1"/>
</dbReference>
<name>H6LGK7_ACEWD</name>
<evidence type="ECO:0000313" key="8">
    <source>
        <dbReference type="Proteomes" id="UP000007177"/>
    </source>
</evidence>
<evidence type="ECO:0000256" key="5">
    <source>
        <dbReference type="SAM" id="Phobius"/>
    </source>
</evidence>
<dbReference type="PRINTS" id="PR00337">
    <property type="entry name" value="LEUILEVALBP"/>
</dbReference>
<dbReference type="OrthoDB" id="9783240at2"/>
<dbReference type="RefSeq" id="WP_014355938.1">
    <property type="nucleotide sequence ID" value="NC_016894.1"/>
</dbReference>
<dbReference type="InterPro" id="IPR028082">
    <property type="entry name" value="Peripla_BP_I"/>
</dbReference>
<keyword evidence="7" id="KW-0675">Receptor</keyword>
<comment type="similarity">
    <text evidence="1">Belongs to the leucine-binding protein family.</text>
</comment>
<dbReference type="SUPFAM" id="SSF53822">
    <property type="entry name" value="Periplasmic binding protein-like I"/>
    <property type="match status" value="1"/>
</dbReference>
<keyword evidence="5" id="KW-1133">Transmembrane helix</keyword>
<accession>H6LGK7</accession>
<organism evidence="7 8">
    <name type="scientific">Acetobacterium woodii (strain ATCC 29683 / DSM 1030 / JCM 2381 / KCTC 1655 / WB1)</name>
    <dbReference type="NCBI Taxonomy" id="931626"/>
    <lineage>
        <taxon>Bacteria</taxon>
        <taxon>Bacillati</taxon>
        <taxon>Bacillota</taxon>
        <taxon>Clostridia</taxon>
        <taxon>Eubacteriales</taxon>
        <taxon>Eubacteriaceae</taxon>
        <taxon>Acetobacterium</taxon>
    </lineage>
</organism>
<gene>
    <name evidence="7" type="ordered locus">Awo_c15530</name>
</gene>
<dbReference type="Pfam" id="PF13458">
    <property type="entry name" value="Peripla_BP_6"/>
    <property type="match status" value="1"/>
</dbReference>
<proteinExistence type="inferred from homology"/>
<evidence type="ECO:0000256" key="1">
    <source>
        <dbReference type="ARBA" id="ARBA00010062"/>
    </source>
</evidence>
<keyword evidence="5" id="KW-0812">Transmembrane</keyword>
<evidence type="ECO:0000256" key="4">
    <source>
        <dbReference type="ARBA" id="ARBA00022970"/>
    </source>
</evidence>
<dbReference type="InterPro" id="IPR051010">
    <property type="entry name" value="BCAA_transport"/>
</dbReference>
<feature type="transmembrane region" description="Helical" evidence="5">
    <location>
        <begin position="6"/>
        <end position="24"/>
    </location>
</feature>
<evidence type="ECO:0000256" key="2">
    <source>
        <dbReference type="ARBA" id="ARBA00022448"/>
    </source>
</evidence>
<keyword evidence="2" id="KW-0813">Transport</keyword>
<dbReference type="STRING" id="931626.Awo_c15530"/>
<evidence type="ECO:0000259" key="6">
    <source>
        <dbReference type="Pfam" id="PF13458"/>
    </source>
</evidence>
<keyword evidence="3" id="KW-0732">Signal</keyword>
<evidence type="ECO:0000313" key="7">
    <source>
        <dbReference type="EMBL" id="AFA48335.1"/>
    </source>
</evidence>